<dbReference type="Proteomes" id="UP000093796">
    <property type="component" value="Unassembled WGS sequence"/>
</dbReference>
<accession>A0A1A0DJU5</accession>
<dbReference type="EMBL" id="LYUD01000035">
    <property type="protein sequence ID" value="OAZ75354.1"/>
    <property type="molecule type" value="Genomic_DNA"/>
</dbReference>
<organism evidence="2 3">
    <name type="scientific">Acetobacter pasteurianus</name>
    <name type="common">Acetobacter turbidans</name>
    <dbReference type="NCBI Taxonomy" id="438"/>
    <lineage>
        <taxon>Bacteria</taxon>
        <taxon>Pseudomonadati</taxon>
        <taxon>Pseudomonadota</taxon>
        <taxon>Alphaproteobacteria</taxon>
        <taxon>Acetobacterales</taxon>
        <taxon>Acetobacteraceae</taxon>
        <taxon>Acetobacter</taxon>
    </lineage>
</organism>
<evidence type="ECO:0000313" key="3">
    <source>
        <dbReference type="Proteomes" id="UP000093796"/>
    </source>
</evidence>
<sequence>MQIGAIHGNGHLVIDMIRGHDIRIILHEAVGLLANARTHPPCGGDNGAAIVALRPKMPDGMHIQLAIHQLVPRQTKIALGLVVVARGAKGCGVACIHPQNPVHVAGQMHGGQNTHRLERHDIIGCVVVGVEGACQSWRAFCPHDAVHLADLHINAALEDPRQMHIQMRLCGRPLIQAVQGARTHADCGVKPRIGTIHGFEHKADAIPTAHGRDRMGQGTNDLVQSDRIGAI</sequence>
<proteinExistence type="predicted"/>
<comment type="caution">
    <text evidence="2">The sequence shown here is derived from an EMBL/GenBank/DDBJ whole genome shotgun (WGS) entry which is preliminary data.</text>
</comment>
<name>A0A1A0DJU5_ACEPA</name>
<gene>
    <name evidence="2" type="ORF">SRCM100623_00397</name>
</gene>
<evidence type="ECO:0000313" key="2">
    <source>
        <dbReference type="EMBL" id="OAZ75354.1"/>
    </source>
</evidence>
<feature type="region of interest" description="Disordered" evidence="1">
    <location>
        <begin position="209"/>
        <end position="231"/>
    </location>
</feature>
<protein>
    <submittedName>
        <fullName evidence="2">Uncharacterized protein</fullName>
    </submittedName>
</protein>
<reference evidence="2 3" key="1">
    <citation type="submission" date="2016-05" db="EMBL/GenBank/DDBJ databases">
        <title>Genome sequencing of Acetobacter pasteurianus strain SRCM100623.</title>
        <authorList>
            <person name="Song Y.R."/>
        </authorList>
    </citation>
    <scope>NUCLEOTIDE SEQUENCE [LARGE SCALE GENOMIC DNA]</scope>
    <source>
        <strain evidence="2 3">SRCM100623</strain>
    </source>
</reference>
<evidence type="ECO:0000256" key="1">
    <source>
        <dbReference type="SAM" id="MobiDB-lite"/>
    </source>
</evidence>
<dbReference type="AlphaFoldDB" id="A0A1A0DJU5"/>